<keyword evidence="2" id="KW-0479">Metal-binding</keyword>
<keyword evidence="3 8" id="KW-0547">Nucleotide-binding</keyword>
<dbReference type="GO" id="GO:0006261">
    <property type="term" value="P:DNA-templated DNA replication"/>
    <property type="evidence" value="ECO:0007669"/>
    <property type="project" value="TreeGrafter"/>
</dbReference>
<sequence>MNNNLYRKYRPLDFDEILGQPHVVKYFKNALKKQEVSQAYIFSGPRGTGKTTTARILAKILNCKDPQGYNPCNKCENCISINNNSFLDVIEMDAASNRGIDEIRNIRDSSNYRPVYGKYKVYIIDEFHMLTREAFNALLKTLEEPPSHVVFILATTNLEKVPDTIISRAQIINFKNLGHNEIVEGLKNIASSEGIEYELDALQIIAKRAKGGMRDAISMLEQVEKFGEMKITHQDTLEILGLFDENFIAQFVENVYNSKIDEFLAQSEDLFNLGKDPEILLEQAIEYIFESLITNKKDNLIQLMGTFNNILKDLKYSENKRLIFDVEILDFMYKNSTTSVPLPHENKKTPNRKQVVTESVPNETQHPIMKKILDYFSDPHEKKSNMAIYFALLYSNPEIENDKIHFKFSSYQKLEFEILKKYVDELKVNIFLLIDGSYEITFSLEGGEVESLTQQKEKANLREKKLF</sequence>
<dbReference type="CDD" id="cd18137">
    <property type="entry name" value="HLD_clamp_pol_III_gamma_tau"/>
    <property type="match status" value="1"/>
</dbReference>
<dbReference type="EC" id="2.7.7.7" evidence="8"/>
<dbReference type="Pfam" id="PF13177">
    <property type="entry name" value="DNA_pol3_delta2"/>
    <property type="match status" value="1"/>
</dbReference>
<dbReference type="PANTHER" id="PTHR11669">
    <property type="entry name" value="REPLICATION FACTOR C / DNA POLYMERASE III GAMMA-TAU SUBUNIT"/>
    <property type="match status" value="1"/>
</dbReference>
<dbReference type="NCBIfam" id="TIGR02397">
    <property type="entry name" value="dnaX_nterm"/>
    <property type="match status" value="1"/>
</dbReference>
<dbReference type="Gene3D" id="3.40.50.300">
    <property type="entry name" value="P-loop containing nucleotide triphosphate hydrolases"/>
    <property type="match status" value="1"/>
</dbReference>
<feature type="domain" description="AAA+ ATPase" evidence="9">
    <location>
        <begin position="36"/>
        <end position="178"/>
    </location>
</feature>
<keyword evidence="8" id="KW-0808">Transferase</keyword>
<keyword evidence="8" id="KW-0235">DNA replication</keyword>
<dbReference type="SUPFAM" id="SSF52540">
    <property type="entry name" value="P-loop containing nucleoside triphosphate hydrolases"/>
    <property type="match status" value="1"/>
</dbReference>
<keyword evidence="11" id="KW-1185">Reference proteome</keyword>
<dbReference type="InterPro" id="IPR050238">
    <property type="entry name" value="DNA_Rep/Repair_Clamp_Loader"/>
</dbReference>
<dbReference type="Gene3D" id="1.10.8.60">
    <property type="match status" value="1"/>
</dbReference>
<comment type="similarity">
    <text evidence="1 8">Belongs to the DnaX/STICHEL family.</text>
</comment>
<dbReference type="EMBL" id="AZRM01000065">
    <property type="protein sequence ID" value="PNR97320.1"/>
    <property type="molecule type" value="Genomic_DNA"/>
</dbReference>
<evidence type="ECO:0000256" key="6">
    <source>
        <dbReference type="ARBA" id="ARBA00022932"/>
    </source>
</evidence>
<dbReference type="GO" id="GO:0046872">
    <property type="term" value="F:metal ion binding"/>
    <property type="evidence" value="ECO:0007669"/>
    <property type="project" value="UniProtKB-KW"/>
</dbReference>
<dbReference type="InterPro" id="IPR045085">
    <property type="entry name" value="HLD_clamp_pol_III_gamma_tau"/>
</dbReference>
<dbReference type="InterPro" id="IPR027417">
    <property type="entry name" value="P-loop_NTPase"/>
</dbReference>
<proteinExistence type="inferred from homology"/>
<dbReference type="FunFam" id="3.40.50.300:FF:000014">
    <property type="entry name" value="DNA polymerase III subunit gamma/tau"/>
    <property type="match status" value="1"/>
</dbReference>
<dbReference type="InterPro" id="IPR001270">
    <property type="entry name" value="ClpA/B"/>
</dbReference>
<keyword evidence="5 8" id="KW-0067">ATP-binding</keyword>
<evidence type="ECO:0000256" key="1">
    <source>
        <dbReference type="ARBA" id="ARBA00006360"/>
    </source>
</evidence>
<evidence type="ECO:0000259" key="9">
    <source>
        <dbReference type="SMART" id="SM00382"/>
    </source>
</evidence>
<comment type="caution">
    <text evidence="10">The sequence shown here is derived from an EMBL/GenBank/DDBJ whole genome shotgun (WGS) entry which is preliminary data.</text>
</comment>
<evidence type="ECO:0000256" key="5">
    <source>
        <dbReference type="ARBA" id="ARBA00022840"/>
    </source>
</evidence>
<dbReference type="PRINTS" id="PR00300">
    <property type="entry name" value="CLPPROTEASEA"/>
</dbReference>
<dbReference type="GO" id="GO:0003887">
    <property type="term" value="F:DNA-directed DNA polymerase activity"/>
    <property type="evidence" value="ECO:0007669"/>
    <property type="project" value="UniProtKB-KW"/>
</dbReference>
<reference evidence="10 11" key="1">
    <citation type="submission" date="2013-12" db="EMBL/GenBank/DDBJ databases">
        <title>Comparative genomics of Petrotoga isolates.</title>
        <authorList>
            <person name="Nesbo C.L."/>
            <person name="Charchuk R."/>
            <person name="Chow K."/>
        </authorList>
    </citation>
    <scope>NUCLEOTIDE SEQUENCE [LARGE SCALE GENOMIC DNA]</scope>
    <source>
        <strain evidence="10 11">DSM 10691</strain>
    </source>
</reference>
<dbReference type="GO" id="GO:0005524">
    <property type="term" value="F:ATP binding"/>
    <property type="evidence" value="ECO:0007669"/>
    <property type="project" value="UniProtKB-KW"/>
</dbReference>
<dbReference type="InterPro" id="IPR003593">
    <property type="entry name" value="AAA+_ATPase"/>
</dbReference>
<organism evidence="10 11">
    <name type="scientific">Petrotoga miotherma DSM 10691</name>
    <dbReference type="NCBI Taxonomy" id="1434326"/>
    <lineage>
        <taxon>Bacteria</taxon>
        <taxon>Thermotogati</taxon>
        <taxon>Thermotogota</taxon>
        <taxon>Thermotogae</taxon>
        <taxon>Petrotogales</taxon>
        <taxon>Petrotogaceae</taxon>
        <taxon>Petrotoga</taxon>
    </lineage>
</organism>
<keyword evidence="6 8" id="KW-0239">DNA-directed DNA polymerase</keyword>
<comment type="function">
    <text evidence="8">DNA polymerase III is a complex, multichain enzyme responsible for most of the replicative synthesis in bacteria. This DNA polymerase also exhibits 3' to 5' exonuclease activity.</text>
</comment>
<dbReference type="FunFam" id="1.10.8.60:FF:000013">
    <property type="entry name" value="DNA polymerase III subunit gamma/tau"/>
    <property type="match status" value="1"/>
</dbReference>
<dbReference type="OrthoDB" id="9810148at2"/>
<evidence type="ECO:0000256" key="7">
    <source>
        <dbReference type="ARBA" id="ARBA00049244"/>
    </source>
</evidence>
<dbReference type="InterPro" id="IPR012763">
    <property type="entry name" value="DNA_pol_III_sug/sutau_N"/>
</dbReference>
<keyword evidence="4" id="KW-0862">Zinc</keyword>
<dbReference type="AlphaFoldDB" id="A0A2K1P3G9"/>
<evidence type="ECO:0000256" key="2">
    <source>
        <dbReference type="ARBA" id="ARBA00022723"/>
    </source>
</evidence>
<dbReference type="PANTHER" id="PTHR11669:SF0">
    <property type="entry name" value="PROTEIN STICHEL-LIKE 2"/>
    <property type="match status" value="1"/>
</dbReference>
<gene>
    <name evidence="8" type="primary">dnaX</name>
    <name evidence="10" type="ORF">X928_10100</name>
</gene>
<evidence type="ECO:0000256" key="3">
    <source>
        <dbReference type="ARBA" id="ARBA00022741"/>
    </source>
</evidence>
<evidence type="ECO:0000256" key="4">
    <source>
        <dbReference type="ARBA" id="ARBA00022833"/>
    </source>
</evidence>
<evidence type="ECO:0000256" key="8">
    <source>
        <dbReference type="RuleBase" id="RU364063"/>
    </source>
</evidence>
<protein>
    <recommendedName>
        <fullName evidence="8">DNA polymerase III subunit gamma/tau</fullName>
        <ecNumber evidence="8">2.7.7.7</ecNumber>
    </recommendedName>
</protein>
<comment type="catalytic activity">
    <reaction evidence="7 8">
        <text>DNA(n) + a 2'-deoxyribonucleoside 5'-triphosphate = DNA(n+1) + diphosphate</text>
        <dbReference type="Rhea" id="RHEA:22508"/>
        <dbReference type="Rhea" id="RHEA-COMP:17339"/>
        <dbReference type="Rhea" id="RHEA-COMP:17340"/>
        <dbReference type="ChEBI" id="CHEBI:33019"/>
        <dbReference type="ChEBI" id="CHEBI:61560"/>
        <dbReference type="ChEBI" id="CHEBI:173112"/>
        <dbReference type="EC" id="2.7.7.7"/>
    </reaction>
</comment>
<dbReference type="GO" id="GO:0009360">
    <property type="term" value="C:DNA polymerase III complex"/>
    <property type="evidence" value="ECO:0007669"/>
    <property type="project" value="InterPro"/>
</dbReference>
<dbReference type="NCBIfam" id="NF004046">
    <property type="entry name" value="PRK05563.1"/>
    <property type="match status" value="1"/>
</dbReference>
<accession>A0A2K1P3G9</accession>
<dbReference type="Pfam" id="PF22608">
    <property type="entry name" value="DNAX_ATPase_lid"/>
    <property type="match status" value="1"/>
</dbReference>
<dbReference type="Proteomes" id="UP000236199">
    <property type="component" value="Unassembled WGS sequence"/>
</dbReference>
<dbReference type="SMART" id="SM00382">
    <property type="entry name" value="AAA"/>
    <property type="match status" value="1"/>
</dbReference>
<name>A0A2K1P3G9_9BACT</name>
<dbReference type="CDD" id="cd00009">
    <property type="entry name" value="AAA"/>
    <property type="match status" value="1"/>
</dbReference>
<keyword evidence="8" id="KW-0548">Nucleotidyltransferase</keyword>
<comment type="subunit">
    <text evidence="8">DNA polymerase III contains a core (composed of alpha, epsilon and theta chains) that associates with a tau subunit. This core dimerizes to form the POLIII' complex. PolIII' associates with the gamma complex (composed of gamma, delta, delta', psi and chi chains) and with the beta chain to form the complete DNA polymerase III complex.</text>
</comment>
<evidence type="ECO:0000313" key="10">
    <source>
        <dbReference type="EMBL" id="PNR97320.1"/>
    </source>
</evidence>
<dbReference type="RefSeq" id="WP_103079570.1">
    <property type="nucleotide sequence ID" value="NZ_AZRM01000065.1"/>
</dbReference>
<evidence type="ECO:0000313" key="11">
    <source>
        <dbReference type="Proteomes" id="UP000236199"/>
    </source>
</evidence>